<dbReference type="AlphaFoldDB" id="A0A553FWE6"/>
<keyword evidence="2" id="KW-1185">Reference proteome</keyword>
<evidence type="ECO:0008006" key="3">
    <source>
        <dbReference type="Google" id="ProtNLM"/>
    </source>
</evidence>
<dbReference type="EMBL" id="VKDK01000010">
    <property type="protein sequence ID" value="TRX61543.1"/>
    <property type="molecule type" value="Genomic_DNA"/>
</dbReference>
<proteinExistence type="predicted"/>
<comment type="caution">
    <text evidence="1">The sequence shown here is derived from an EMBL/GenBank/DDBJ whole genome shotgun (WGS) entry which is preliminary data.</text>
</comment>
<dbReference type="Proteomes" id="UP000320443">
    <property type="component" value="Unassembled WGS sequence"/>
</dbReference>
<evidence type="ECO:0000313" key="1">
    <source>
        <dbReference type="EMBL" id="TRX61543.1"/>
    </source>
</evidence>
<reference evidence="1 2" key="1">
    <citation type="submission" date="2019-07" db="EMBL/GenBank/DDBJ databases">
        <title>Draft genome of C. aurimucosum strain 2274.</title>
        <authorList>
            <person name="Pacheco L.G.C."/>
            <person name="Aguiar E.R.G.R."/>
            <person name="Santos C.S."/>
            <person name="Rocha D.J.P.G."/>
            <person name="Sant'Anna L.O."/>
            <person name="Mattos-Guaraldi A.L."/>
            <person name="Santos L.S."/>
        </authorList>
    </citation>
    <scope>NUCLEOTIDE SEQUENCE [LARGE SCALE GENOMIC DNA]</scope>
    <source>
        <strain evidence="1 2">2274</strain>
    </source>
</reference>
<dbReference type="RefSeq" id="WP_144013574.1">
    <property type="nucleotide sequence ID" value="NZ_VKDK01000010.1"/>
</dbReference>
<dbReference type="Pfam" id="PF10722">
    <property type="entry name" value="YbjN"/>
    <property type="match status" value="1"/>
</dbReference>
<dbReference type="InterPro" id="IPR019660">
    <property type="entry name" value="Put_sensory_transdc_reg_YbjN"/>
</dbReference>
<accession>A0A553FWE6</accession>
<protein>
    <recommendedName>
        <fullName evidence="3">YbjN domain-containing protein</fullName>
    </recommendedName>
</protein>
<organism evidence="1 2">
    <name type="scientific">Corynebacterium hiratae</name>
    <dbReference type="NCBI Taxonomy" id="3139423"/>
    <lineage>
        <taxon>Bacteria</taxon>
        <taxon>Bacillati</taxon>
        <taxon>Actinomycetota</taxon>
        <taxon>Actinomycetes</taxon>
        <taxon>Mycobacteriales</taxon>
        <taxon>Corynebacteriaceae</taxon>
        <taxon>Corynebacterium</taxon>
    </lineage>
</organism>
<name>A0A553FWE6_9CORY</name>
<sequence>MTNPATTPAEDPHALPEVTLDRIIEAMKTFDIELEPVPGRDDAATANLNGLPCMFAVLESVAIVRCDVPTDVNYAKADAGLFLAANQINSVAMGARAVIADFDGMLLVRTEADIPCAAGMTDEQLAAALRASVDGVINAQNAMVAAAEEMAKLGSESAAQAGEGAEGAQGEQQ</sequence>
<gene>
    <name evidence="1" type="ORF">FNY97_07645</name>
</gene>
<evidence type="ECO:0000313" key="2">
    <source>
        <dbReference type="Proteomes" id="UP000320443"/>
    </source>
</evidence>